<evidence type="ECO:0000313" key="3">
    <source>
        <dbReference type="Proteomes" id="UP000001542"/>
    </source>
</evidence>
<name>A2FEK2_TRIV3</name>
<organism evidence="2 3">
    <name type="scientific">Trichomonas vaginalis (strain ATCC PRA-98 / G3)</name>
    <dbReference type="NCBI Taxonomy" id="412133"/>
    <lineage>
        <taxon>Eukaryota</taxon>
        <taxon>Metamonada</taxon>
        <taxon>Parabasalia</taxon>
        <taxon>Trichomonadida</taxon>
        <taxon>Trichomonadidae</taxon>
        <taxon>Trichomonas</taxon>
    </lineage>
</organism>
<dbReference type="RefSeq" id="XP_001309614.1">
    <property type="nucleotide sequence ID" value="XM_001309613.1"/>
</dbReference>
<dbReference type="AlphaFoldDB" id="A2FEK2"/>
<reference evidence="2" key="1">
    <citation type="submission" date="2006-10" db="EMBL/GenBank/DDBJ databases">
        <authorList>
            <person name="Amadeo P."/>
            <person name="Zhao Q."/>
            <person name="Wortman J."/>
            <person name="Fraser-Liggett C."/>
            <person name="Carlton J."/>
        </authorList>
    </citation>
    <scope>NUCLEOTIDE SEQUENCE</scope>
    <source>
        <strain evidence="2">G3</strain>
    </source>
</reference>
<feature type="transmembrane region" description="Helical" evidence="1">
    <location>
        <begin position="343"/>
        <end position="365"/>
    </location>
</feature>
<dbReference type="VEuPathDB" id="TrichDB:TVAG_489670"/>
<proteinExistence type="predicted"/>
<keyword evidence="1" id="KW-0472">Membrane</keyword>
<protein>
    <submittedName>
        <fullName evidence="2">Uncharacterized protein</fullName>
    </submittedName>
</protein>
<dbReference type="Proteomes" id="UP000001542">
    <property type="component" value="Unassembled WGS sequence"/>
</dbReference>
<accession>A2FEK2</accession>
<evidence type="ECO:0000313" key="2">
    <source>
        <dbReference type="EMBL" id="EAX96684.1"/>
    </source>
</evidence>
<reference evidence="2" key="2">
    <citation type="journal article" date="2007" name="Science">
        <title>Draft genome sequence of the sexually transmitted pathogen Trichomonas vaginalis.</title>
        <authorList>
            <person name="Carlton J.M."/>
            <person name="Hirt R.P."/>
            <person name="Silva J.C."/>
            <person name="Delcher A.L."/>
            <person name="Schatz M."/>
            <person name="Zhao Q."/>
            <person name="Wortman J.R."/>
            <person name="Bidwell S.L."/>
            <person name="Alsmark U.C.M."/>
            <person name="Besteiro S."/>
            <person name="Sicheritz-Ponten T."/>
            <person name="Noel C.J."/>
            <person name="Dacks J.B."/>
            <person name="Foster P.G."/>
            <person name="Simillion C."/>
            <person name="Van de Peer Y."/>
            <person name="Miranda-Saavedra D."/>
            <person name="Barton G.J."/>
            <person name="Westrop G.D."/>
            <person name="Mueller S."/>
            <person name="Dessi D."/>
            <person name="Fiori P.L."/>
            <person name="Ren Q."/>
            <person name="Paulsen I."/>
            <person name="Zhang H."/>
            <person name="Bastida-Corcuera F.D."/>
            <person name="Simoes-Barbosa A."/>
            <person name="Brown M.T."/>
            <person name="Hayes R.D."/>
            <person name="Mukherjee M."/>
            <person name="Okumura C.Y."/>
            <person name="Schneider R."/>
            <person name="Smith A.J."/>
            <person name="Vanacova S."/>
            <person name="Villalvazo M."/>
            <person name="Haas B.J."/>
            <person name="Pertea M."/>
            <person name="Feldblyum T.V."/>
            <person name="Utterback T.R."/>
            <person name="Shu C.L."/>
            <person name="Osoegawa K."/>
            <person name="de Jong P.J."/>
            <person name="Hrdy I."/>
            <person name="Horvathova L."/>
            <person name="Zubacova Z."/>
            <person name="Dolezal P."/>
            <person name="Malik S.B."/>
            <person name="Logsdon J.M. Jr."/>
            <person name="Henze K."/>
            <person name="Gupta A."/>
            <person name="Wang C.C."/>
            <person name="Dunne R.L."/>
            <person name="Upcroft J.A."/>
            <person name="Upcroft P."/>
            <person name="White O."/>
            <person name="Salzberg S.L."/>
            <person name="Tang P."/>
            <person name="Chiu C.-H."/>
            <person name="Lee Y.-S."/>
            <person name="Embley T.M."/>
            <person name="Coombs G.H."/>
            <person name="Mottram J.C."/>
            <person name="Tachezy J."/>
            <person name="Fraser-Liggett C.M."/>
            <person name="Johnson P.J."/>
        </authorList>
    </citation>
    <scope>NUCLEOTIDE SEQUENCE [LARGE SCALE GENOMIC DNA]</scope>
    <source>
        <strain evidence="2">G3</strain>
    </source>
</reference>
<keyword evidence="3" id="KW-1185">Reference proteome</keyword>
<dbReference type="OrthoDB" id="10045365at2759"/>
<keyword evidence="1" id="KW-0812">Transmembrane</keyword>
<dbReference type="InParanoid" id="A2FEK2"/>
<gene>
    <name evidence="2" type="ORF">TVAG_489670</name>
</gene>
<keyword evidence="1" id="KW-1133">Transmembrane helix</keyword>
<sequence>MHLLFILNALSVSADKKVDPLKSLNIDPEFLFKNITDSDVKSPNKDDISNLTEKINSVIENNSITQTNLEKISDLKTNITETFINSSLNINPTTENFKDKVEDNKSTTISNSSKILVTPPIKRAKIIAKNVKNEIEDDRKEKFLENRRSFGYDSFDQEISKKLVEEEPEDEISDDEGIKWCSGPHTFTNVHGKCVCIPGYHGDWPIQTRGCWKCKSTCHRDAECLFTGGCRCMNGLIGDGIKECSIPVPKIVSFIPSGGVSDTNFVFDFLIETNYKPYSAFCNASGILVSGELIGASSSINCTFPHNVDLTRLSISFDRLHWSNVVSYKYTESTETPVNIVEIISLIVLLVCFVYLIIMIVRVFVSISDDDTSSSGMPLLSNRFPHSNSEMFNYDVKSRVISHL</sequence>
<dbReference type="VEuPathDB" id="TrichDB:TVAGG3_0878000"/>
<dbReference type="KEGG" id="tva:4754458"/>
<evidence type="ECO:0000256" key="1">
    <source>
        <dbReference type="SAM" id="Phobius"/>
    </source>
</evidence>
<dbReference type="EMBL" id="DS113748">
    <property type="protein sequence ID" value="EAX96684.1"/>
    <property type="molecule type" value="Genomic_DNA"/>
</dbReference>